<evidence type="ECO:0000313" key="1">
    <source>
        <dbReference type="EMBL" id="KAK9292005.1"/>
    </source>
</evidence>
<dbReference type="SUPFAM" id="SSF158639">
    <property type="entry name" value="ENT-like"/>
    <property type="match status" value="1"/>
</dbReference>
<proteinExistence type="predicted"/>
<keyword evidence="2" id="KW-1185">Reference proteome</keyword>
<evidence type="ECO:0008006" key="3">
    <source>
        <dbReference type="Google" id="ProtNLM"/>
    </source>
</evidence>
<dbReference type="InterPro" id="IPR036142">
    <property type="entry name" value="ENT_dom-like_sf"/>
</dbReference>
<comment type="caution">
    <text evidence="1">The sequence shown here is derived from an EMBL/GenBank/DDBJ whole genome shotgun (WGS) entry which is preliminary data.</text>
</comment>
<evidence type="ECO:0000313" key="2">
    <source>
        <dbReference type="Proteomes" id="UP001415857"/>
    </source>
</evidence>
<dbReference type="Proteomes" id="UP001415857">
    <property type="component" value="Unassembled WGS sequence"/>
</dbReference>
<dbReference type="EMBL" id="JBBPBK010000001">
    <property type="protein sequence ID" value="KAK9292005.1"/>
    <property type="molecule type" value="Genomic_DNA"/>
</dbReference>
<reference evidence="1 2" key="1">
    <citation type="journal article" date="2024" name="Plant J.">
        <title>Genome sequences and population genomics reveal climatic adaptation and genomic divergence between two closely related sweetgum species.</title>
        <authorList>
            <person name="Xu W.Q."/>
            <person name="Ren C.Q."/>
            <person name="Zhang X.Y."/>
            <person name="Comes H.P."/>
            <person name="Liu X.H."/>
            <person name="Li Y.G."/>
            <person name="Kettle C.J."/>
            <person name="Jalonen R."/>
            <person name="Gaisberger H."/>
            <person name="Ma Y.Z."/>
            <person name="Qiu Y.X."/>
        </authorList>
    </citation>
    <scope>NUCLEOTIDE SEQUENCE [LARGE SCALE GENOMIC DNA]</scope>
    <source>
        <strain evidence="1">Hangzhou</strain>
    </source>
</reference>
<name>A0AAP0S6Q1_LIQFO</name>
<dbReference type="AlphaFoldDB" id="A0AAP0S6Q1"/>
<protein>
    <recommendedName>
        <fullName evidence="3">ENT domain-containing protein</fullName>
    </recommendedName>
</protein>
<accession>A0AAP0S6Q1</accession>
<sequence>MLTVLSYELLRLNLMLLLGKGGLIIELRKELRVSNDEHRKLLARVNAEDIIQFKEPDNSRLVANEVKGKTTNPFLGLRFKLSMHISYFNDNQVLSTNNIYNKINRAFIRKKSHFSHIQLKMSVAQNHVRNIKISSPCI</sequence>
<organism evidence="1 2">
    <name type="scientific">Liquidambar formosana</name>
    <name type="common">Formosan gum</name>
    <dbReference type="NCBI Taxonomy" id="63359"/>
    <lineage>
        <taxon>Eukaryota</taxon>
        <taxon>Viridiplantae</taxon>
        <taxon>Streptophyta</taxon>
        <taxon>Embryophyta</taxon>
        <taxon>Tracheophyta</taxon>
        <taxon>Spermatophyta</taxon>
        <taxon>Magnoliopsida</taxon>
        <taxon>eudicotyledons</taxon>
        <taxon>Gunneridae</taxon>
        <taxon>Pentapetalae</taxon>
        <taxon>Saxifragales</taxon>
        <taxon>Altingiaceae</taxon>
        <taxon>Liquidambar</taxon>
    </lineage>
</organism>
<gene>
    <name evidence="1" type="ORF">L1049_019958</name>
</gene>
<dbReference type="Gene3D" id="1.10.1240.40">
    <property type="entry name" value="ENT domain"/>
    <property type="match status" value="1"/>
</dbReference>